<dbReference type="Gene3D" id="3.40.140.10">
    <property type="entry name" value="Cytidine Deaminase, domain 2"/>
    <property type="match status" value="1"/>
</dbReference>
<keyword evidence="4" id="KW-0378">Hydrolase</keyword>
<evidence type="ECO:0000256" key="6">
    <source>
        <dbReference type="ARBA" id="ARBA00023049"/>
    </source>
</evidence>
<evidence type="ECO:0000259" key="7">
    <source>
        <dbReference type="PROSITE" id="PS50249"/>
    </source>
</evidence>
<dbReference type="Proteomes" id="UP000830326">
    <property type="component" value="Chromosome"/>
</dbReference>
<organism evidence="8 9">
    <name type="scientific">Halobacillus amylolyticus</name>
    <dbReference type="NCBI Taxonomy" id="2932259"/>
    <lineage>
        <taxon>Bacteria</taxon>
        <taxon>Bacillati</taxon>
        <taxon>Bacillota</taxon>
        <taxon>Bacilli</taxon>
        <taxon>Bacillales</taxon>
        <taxon>Bacillaceae</taxon>
        <taxon>Halobacillus</taxon>
    </lineage>
</organism>
<keyword evidence="6" id="KW-0482">Metalloprotease</keyword>
<keyword evidence="5" id="KW-0862">Zinc</keyword>
<dbReference type="PANTHER" id="PTHR30471">
    <property type="entry name" value="DNA REPAIR PROTEIN RADC"/>
    <property type="match status" value="1"/>
</dbReference>
<protein>
    <submittedName>
        <fullName evidence="8">DNA repair protein RadC</fullName>
    </submittedName>
</protein>
<dbReference type="Pfam" id="PF04002">
    <property type="entry name" value="RadC"/>
    <property type="match status" value="1"/>
</dbReference>
<evidence type="ECO:0000313" key="8">
    <source>
        <dbReference type="EMBL" id="UOR11012.1"/>
    </source>
</evidence>
<keyword evidence="3" id="KW-0479">Metal-binding</keyword>
<dbReference type="InterPro" id="IPR025657">
    <property type="entry name" value="RadC_JAB"/>
</dbReference>
<evidence type="ECO:0000256" key="4">
    <source>
        <dbReference type="ARBA" id="ARBA00022801"/>
    </source>
</evidence>
<dbReference type="EMBL" id="CP095075">
    <property type="protein sequence ID" value="UOR11012.1"/>
    <property type="molecule type" value="Genomic_DNA"/>
</dbReference>
<dbReference type="SUPFAM" id="SSF102712">
    <property type="entry name" value="JAB1/MPN domain"/>
    <property type="match status" value="1"/>
</dbReference>
<dbReference type="CDD" id="cd08071">
    <property type="entry name" value="MPN_DUF2466"/>
    <property type="match status" value="1"/>
</dbReference>
<evidence type="ECO:0000256" key="1">
    <source>
        <dbReference type="ARBA" id="ARBA00010243"/>
    </source>
</evidence>
<keyword evidence="2" id="KW-0645">Protease</keyword>
<dbReference type="RefSeq" id="WP_245030567.1">
    <property type="nucleotide sequence ID" value="NZ_CP095075.1"/>
</dbReference>
<gene>
    <name evidence="8" type="ORF">MUO15_15595</name>
</gene>
<comment type="similarity">
    <text evidence="1">Belongs to the UPF0758 family.</text>
</comment>
<dbReference type="InterPro" id="IPR037518">
    <property type="entry name" value="MPN"/>
</dbReference>
<reference evidence="8" key="1">
    <citation type="submission" date="2022-04" db="EMBL/GenBank/DDBJ databases">
        <title>Halobacillus sp. isolated from saltern.</title>
        <authorList>
            <person name="Won M."/>
            <person name="Lee C.-M."/>
            <person name="Woen H.-Y."/>
            <person name="Kwon S.-W."/>
        </authorList>
    </citation>
    <scope>NUCLEOTIDE SEQUENCE</scope>
    <source>
        <strain evidence="8">SSHM10-5</strain>
    </source>
</reference>
<evidence type="ECO:0000256" key="5">
    <source>
        <dbReference type="ARBA" id="ARBA00022833"/>
    </source>
</evidence>
<sequence>MEPIYKIVRIKQVVREAELSNVDVIRSPEDGADIVHQLIGDDDREVFLVICLSTKNGVIAVHRARVGAVNASIAHPREIFKSAILNNAESIIIAHNHPSSDPSPSPEDIQVTKRMLEAGKIVGIEVLDSLIVDSNSNKHVSLKEKCYIN</sequence>
<feature type="domain" description="MPN" evidence="7">
    <location>
        <begin position="24"/>
        <end position="148"/>
    </location>
</feature>
<proteinExistence type="inferred from homology"/>
<dbReference type="InterPro" id="IPR001405">
    <property type="entry name" value="UPF0758"/>
</dbReference>
<dbReference type="PANTHER" id="PTHR30471:SF3">
    <property type="entry name" value="UPF0758 PROTEIN YEES-RELATED"/>
    <property type="match status" value="1"/>
</dbReference>
<keyword evidence="9" id="KW-1185">Reference proteome</keyword>
<name>A0ABY4H8I7_9BACI</name>
<evidence type="ECO:0000256" key="3">
    <source>
        <dbReference type="ARBA" id="ARBA00022723"/>
    </source>
</evidence>
<dbReference type="PROSITE" id="PS50249">
    <property type="entry name" value="MPN"/>
    <property type="match status" value="1"/>
</dbReference>
<evidence type="ECO:0000313" key="9">
    <source>
        <dbReference type="Proteomes" id="UP000830326"/>
    </source>
</evidence>
<evidence type="ECO:0000256" key="2">
    <source>
        <dbReference type="ARBA" id="ARBA00022670"/>
    </source>
</evidence>
<accession>A0ABY4H8I7</accession>